<dbReference type="Gene3D" id="3.40.190.10">
    <property type="entry name" value="Periplasmic binding protein-like II"/>
    <property type="match status" value="2"/>
</dbReference>
<dbReference type="Pfam" id="PF01842">
    <property type="entry name" value="ACT"/>
    <property type="match status" value="1"/>
</dbReference>
<keyword evidence="11" id="KW-0057">Aromatic amino acid biosynthesis</keyword>
<dbReference type="InterPro" id="IPR001086">
    <property type="entry name" value="Preph_deHydtase"/>
</dbReference>
<dbReference type="SUPFAM" id="SSF55021">
    <property type="entry name" value="ACT-like"/>
    <property type="match status" value="1"/>
</dbReference>
<dbReference type="PROSITE" id="PS51671">
    <property type="entry name" value="ACT"/>
    <property type="match status" value="1"/>
</dbReference>
<evidence type="ECO:0000256" key="12">
    <source>
        <dbReference type="ARBA" id="ARBA00023222"/>
    </source>
</evidence>
<keyword evidence="13" id="KW-0413">Isomerase</keyword>
<dbReference type="OrthoDB" id="9802281at2"/>
<gene>
    <name evidence="23" type="ORF">AUL39_05535</name>
</gene>
<dbReference type="GO" id="GO:0004106">
    <property type="term" value="F:chorismate mutase activity"/>
    <property type="evidence" value="ECO:0007669"/>
    <property type="project" value="UniProtKB-EC"/>
</dbReference>
<evidence type="ECO:0000256" key="4">
    <source>
        <dbReference type="ARBA" id="ARBA00004741"/>
    </source>
</evidence>
<dbReference type="InterPro" id="IPR002912">
    <property type="entry name" value="ACT_dom"/>
</dbReference>
<dbReference type="InterPro" id="IPR045865">
    <property type="entry name" value="ACT-like_dom_sf"/>
</dbReference>
<evidence type="ECO:0000256" key="19">
    <source>
        <dbReference type="PIRSR" id="PIRSR001500-2"/>
    </source>
</evidence>
<dbReference type="GO" id="GO:0046417">
    <property type="term" value="P:chorismate metabolic process"/>
    <property type="evidence" value="ECO:0007669"/>
    <property type="project" value="InterPro"/>
</dbReference>
<evidence type="ECO:0000256" key="6">
    <source>
        <dbReference type="ARBA" id="ARBA00013147"/>
    </source>
</evidence>
<proteinExistence type="predicted"/>
<dbReference type="GO" id="GO:0005737">
    <property type="term" value="C:cytoplasm"/>
    <property type="evidence" value="ECO:0007669"/>
    <property type="project" value="UniProtKB-SubCell"/>
</dbReference>
<feature type="domain" description="Chorismate mutase" evidence="20">
    <location>
        <begin position="1"/>
        <end position="90"/>
    </location>
</feature>
<comment type="catalytic activity">
    <reaction evidence="18">
        <text>prephenate + H(+) = 3-phenylpyruvate + CO2 + H2O</text>
        <dbReference type="Rhea" id="RHEA:21648"/>
        <dbReference type="ChEBI" id="CHEBI:15377"/>
        <dbReference type="ChEBI" id="CHEBI:15378"/>
        <dbReference type="ChEBI" id="CHEBI:16526"/>
        <dbReference type="ChEBI" id="CHEBI:18005"/>
        <dbReference type="ChEBI" id="CHEBI:29934"/>
        <dbReference type="EC" id="4.2.1.51"/>
    </reaction>
</comment>
<evidence type="ECO:0000259" key="22">
    <source>
        <dbReference type="PROSITE" id="PS51671"/>
    </source>
</evidence>
<dbReference type="CDD" id="cd04905">
    <property type="entry name" value="ACT_CM-PDT"/>
    <property type="match status" value="1"/>
</dbReference>
<evidence type="ECO:0000256" key="11">
    <source>
        <dbReference type="ARBA" id="ARBA00023141"/>
    </source>
</evidence>
<dbReference type="InterPro" id="IPR036979">
    <property type="entry name" value="CM_dom_sf"/>
</dbReference>
<comment type="function">
    <text evidence="2">Catalyzes the Claisen rearrangement of chorismate to prephenate and the decarboxylation/dehydration of prephenate to phenylpyruvate.</text>
</comment>
<dbReference type="PANTHER" id="PTHR21022:SF19">
    <property type="entry name" value="PREPHENATE DEHYDRATASE-RELATED"/>
    <property type="match status" value="1"/>
</dbReference>
<dbReference type="GO" id="GO:0009094">
    <property type="term" value="P:L-phenylalanine biosynthetic process"/>
    <property type="evidence" value="ECO:0007669"/>
    <property type="project" value="UniProtKB-UniPathway"/>
</dbReference>
<dbReference type="CDD" id="cd13631">
    <property type="entry name" value="PBP2_Ct-PDT_like"/>
    <property type="match status" value="1"/>
</dbReference>
<evidence type="ECO:0000256" key="8">
    <source>
        <dbReference type="ARBA" id="ARBA00021872"/>
    </source>
</evidence>
<dbReference type="UniPathway" id="UPA00120">
    <property type="reaction ID" value="UER00203"/>
</dbReference>
<dbReference type="STRING" id="1299998.AUL39_05535"/>
<keyword evidence="10" id="KW-0028">Amino-acid biosynthesis</keyword>
<dbReference type="Pfam" id="PF00800">
    <property type="entry name" value="PDT"/>
    <property type="match status" value="1"/>
</dbReference>
<dbReference type="GO" id="GO:0004664">
    <property type="term" value="F:prephenate dehydratase activity"/>
    <property type="evidence" value="ECO:0007669"/>
    <property type="project" value="UniProtKB-EC"/>
</dbReference>
<comment type="pathway">
    <text evidence="4">Amino-acid biosynthesis; L-phenylalanine biosynthesis; phenylpyruvate from prephenate: step 1/1.</text>
</comment>
<feature type="domain" description="ACT" evidence="22">
    <location>
        <begin position="305"/>
        <end position="382"/>
    </location>
</feature>
<dbReference type="SUPFAM" id="SSF48600">
    <property type="entry name" value="Chorismate mutase II"/>
    <property type="match status" value="1"/>
</dbReference>
<feature type="domain" description="Prephenate dehydratase" evidence="21">
    <location>
        <begin position="118"/>
        <end position="293"/>
    </location>
</feature>
<evidence type="ECO:0000256" key="15">
    <source>
        <dbReference type="ARBA" id="ARBA00023268"/>
    </source>
</evidence>
<comment type="catalytic activity">
    <reaction evidence="1">
        <text>chorismate = prephenate</text>
        <dbReference type="Rhea" id="RHEA:13897"/>
        <dbReference type="ChEBI" id="CHEBI:29748"/>
        <dbReference type="ChEBI" id="CHEBI:29934"/>
        <dbReference type="EC" id="5.4.99.5"/>
    </reaction>
</comment>
<comment type="subcellular location">
    <subcellularLocation>
        <location evidence="3">Cytoplasm</location>
    </subcellularLocation>
</comment>
<evidence type="ECO:0000256" key="17">
    <source>
        <dbReference type="ARBA" id="ARBA00031520"/>
    </source>
</evidence>
<evidence type="ECO:0000256" key="9">
    <source>
        <dbReference type="ARBA" id="ARBA00022490"/>
    </source>
</evidence>
<evidence type="ECO:0000256" key="1">
    <source>
        <dbReference type="ARBA" id="ARBA00000824"/>
    </source>
</evidence>
<keyword evidence="9" id="KW-0963">Cytoplasm</keyword>
<dbReference type="SMART" id="SM00830">
    <property type="entry name" value="CM_2"/>
    <property type="match status" value="1"/>
</dbReference>
<protein>
    <recommendedName>
        <fullName evidence="7">Bifunctional chorismate mutase/prephenate dehydratase</fullName>
        <ecNumber evidence="6">4.2.1.51</ecNumber>
    </recommendedName>
    <alternativeName>
        <fullName evidence="17">Chorismate mutase-prephenate dehydratase</fullName>
    </alternativeName>
    <alternativeName>
        <fullName evidence="8">Prephenate dehydratase</fullName>
    </alternativeName>
    <alternativeName>
        <fullName evidence="16">p-protein</fullName>
    </alternativeName>
</protein>
<comment type="pathway">
    <text evidence="5">Metabolic intermediate biosynthesis; prephenate biosynthesis; prephenate from chorismate: step 1/1.</text>
</comment>
<evidence type="ECO:0000259" key="21">
    <source>
        <dbReference type="PROSITE" id="PS51171"/>
    </source>
</evidence>
<keyword evidence="14" id="KW-0456">Lyase</keyword>
<name>A0A100YVH6_TRASO</name>
<dbReference type="Pfam" id="PF01817">
    <property type="entry name" value="CM_2"/>
    <property type="match status" value="1"/>
</dbReference>
<dbReference type="PROSITE" id="PS51168">
    <property type="entry name" value="CHORISMATE_MUT_2"/>
    <property type="match status" value="1"/>
</dbReference>
<comment type="caution">
    <text evidence="23">The sequence shown here is derived from an EMBL/GenBank/DDBJ whole genome shotgun (WGS) entry which is preliminary data.</text>
</comment>
<evidence type="ECO:0000256" key="2">
    <source>
        <dbReference type="ARBA" id="ARBA00002364"/>
    </source>
</evidence>
<dbReference type="PROSITE" id="PS51171">
    <property type="entry name" value="PREPHENATE_DEHYDR_3"/>
    <property type="match status" value="1"/>
</dbReference>
<dbReference type="Proteomes" id="UP000054078">
    <property type="component" value="Unassembled WGS sequence"/>
</dbReference>
<dbReference type="EC" id="4.2.1.51" evidence="6"/>
<dbReference type="Gene3D" id="3.30.70.260">
    <property type="match status" value="1"/>
</dbReference>
<evidence type="ECO:0000256" key="7">
    <source>
        <dbReference type="ARBA" id="ARBA00014401"/>
    </source>
</evidence>
<keyword evidence="12" id="KW-0584">Phenylalanine biosynthesis</keyword>
<evidence type="ECO:0000256" key="14">
    <source>
        <dbReference type="ARBA" id="ARBA00023239"/>
    </source>
</evidence>
<dbReference type="PANTHER" id="PTHR21022">
    <property type="entry name" value="PREPHENATE DEHYDRATASE P PROTEIN"/>
    <property type="match status" value="1"/>
</dbReference>
<feature type="site" description="Essential for prephenate dehydratase activity" evidence="19">
    <location>
        <position position="286"/>
    </location>
</feature>
<keyword evidence="24" id="KW-1185">Reference proteome</keyword>
<evidence type="ECO:0000313" key="23">
    <source>
        <dbReference type="EMBL" id="KUH58459.1"/>
    </source>
</evidence>
<reference evidence="23 24" key="1">
    <citation type="submission" date="2015-12" db="EMBL/GenBank/DDBJ databases">
        <title>Draft Genome Sequence of Olsenella scatoligenes SK9K4T; a Producer of 3-Methylindole- (skatole) and 4-Methylphenol- (p-cresol) Isolated from Pig Feces.</title>
        <authorList>
            <person name="Li X."/>
            <person name="Borg B."/>
            <person name="Canibe N."/>
        </authorList>
    </citation>
    <scope>NUCLEOTIDE SEQUENCE [LARGE SCALE GENOMIC DNA]</scope>
    <source>
        <strain evidence="23 24">SK9K4</strain>
    </source>
</reference>
<evidence type="ECO:0000256" key="10">
    <source>
        <dbReference type="ARBA" id="ARBA00022605"/>
    </source>
</evidence>
<dbReference type="InterPro" id="IPR002701">
    <property type="entry name" value="CM_II_prokaryot"/>
</dbReference>
<evidence type="ECO:0000313" key="24">
    <source>
        <dbReference type="Proteomes" id="UP000054078"/>
    </source>
</evidence>
<dbReference type="PIRSF" id="PIRSF001500">
    <property type="entry name" value="Chor_mut_pdt_Ppr"/>
    <property type="match status" value="1"/>
</dbReference>
<evidence type="ECO:0000256" key="13">
    <source>
        <dbReference type="ARBA" id="ARBA00023235"/>
    </source>
</evidence>
<dbReference type="Gene3D" id="1.20.59.10">
    <property type="entry name" value="Chorismate mutase"/>
    <property type="match status" value="1"/>
</dbReference>
<organism evidence="23 24">
    <name type="scientific">Tractidigestivibacter scatoligenes</name>
    <name type="common">Olsenella scatoligenes</name>
    <dbReference type="NCBI Taxonomy" id="1299998"/>
    <lineage>
        <taxon>Bacteria</taxon>
        <taxon>Bacillati</taxon>
        <taxon>Actinomycetota</taxon>
        <taxon>Coriobacteriia</taxon>
        <taxon>Coriobacteriales</taxon>
        <taxon>Atopobiaceae</taxon>
        <taxon>Tractidigestivibacter</taxon>
    </lineage>
</organism>
<accession>A0A100YVH6</accession>
<dbReference type="InterPro" id="IPR008242">
    <property type="entry name" value="Chor_mutase/pphenate_deHydtase"/>
</dbReference>
<evidence type="ECO:0000259" key="20">
    <source>
        <dbReference type="PROSITE" id="PS51168"/>
    </source>
</evidence>
<evidence type="ECO:0000256" key="5">
    <source>
        <dbReference type="ARBA" id="ARBA00004817"/>
    </source>
</evidence>
<evidence type="ECO:0000256" key="18">
    <source>
        <dbReference type="ARBA" id="ARBA00047848"/>
    </source>
</evidence>
<sequence>MHPMEDLSDIRHEIDDIDNAILDLFQQRMDCAERVAAYKRANNLPVLDRSREREHMAALAGKAPEDLRTYTEVLFQLLMEASRARQGQRLAQEHAPQTLAAIDRACETTPGLFPREAYVACQGVEGAYSQFAADRIFKHPLISYFESFEGVFRAVETDFSRYGVLPIENSTAGSVNKVYDLMMQHDFHIVRTTRVKIDHNLLAKPGTAIEQIHDVYSHEQAINQCAGFIERMGLTPHVVENTAMAAKSVADSDRTDVAALSSRACAQLYGLDVLMRDVQDRDDNYTRFACISKSLEVYPGADRTSLMIVVDHRPGTLFKVLAKFYALDINIIKLESRPIPGRDFEFMFYFDVECPVTAPEFRTLMATIGDACEECRYLGSYSEVL</sequence>
<dbReference type="InterPro" id="IPR036263">
    <property type="entry name" value="Chorismate_II_sf"/>
</dbReference>
<keyword evidence="15" id="KW-0511">Multifunctional enzyme</keyword>
<evidence type="ECO:0000256" key="16">
    <source>
        <dbReference type="ARBA" id="ARBA00031175"/>
    </source>
</evidence>
<dbReference type="UniPathway" id="UPA00121">
    <property type="reaction ID" value="UER00345"/>
</dbReference>
<dbReference type="AlphaFoldDB" id="A0A100YVH6"/>
<evidence type="ECO:0000256" key="3">
    <source>
        <dbReference type="ARBA" id="ARBA00004496"/>
    </source>
</evidence>
<dbReference type="SUPFAM" id="SSF53850">
    <property type="entry name" value="Periplasmic binding protein-like II"/>
    <property type="match status" value="1"/>
</dbReference>
<dbReference type="EMBL" id="LOJF01000009">
    <property type="protein sequence ID" value="KUH58459.1"/>
    <property type="molecule type" value="Genomic_DNA"/>
</dbReference>